<name>A0A1G7S7V4_9SPHN</name>
<dbReference type="PIRSF" id="PIRSF000429">
    <property type="entry name" value="Ac-CoA_Ac_transf"/>
    <property type="match status" value="1"/>
</dbReference>
<evidence type="ECO:0000256" key="5">
    <source>
        <dbReference type="ARBA" id="ARBA00023315"/>
    </source>
</evidence>
<dbReference type="GO" id="GO:0010124">
    <property type="term" value="P:phenylacetate catabolic process"/>
    <property type="evidence" value="ECO:0007669"/>
    <property type="project" value="TreeGrafter"/>
</dbReference>
<dbReference type="EMBL" id="FNBI01000020">
    <property type="protein sequence ID" value="SDG18559.1"/>
    <property type="molecule type" value="Genomic_DNA"/>
</dbReference>
<proteinExistence type="inferred from homology"/>
<evidence type="ECO:0000259" key="9">
    <source>
        <dbReference type="Pfam" id="PF00108"/>
    </source>
</evidence>
<dbReference type="SUPFAM" id="SSF53901">
    <property type="entry name" value="Thiolase-like"/>
    <property type="match status" value="2"/>
</dbReference>
<keyword evidence="3 8" id="KW-0808">Transferase</keyword>
<comment type="pathway">
    <text evidence="6">Metabolic intermediate biosynthesis; (R)-mevalonate biosynthesis; (R)-mevalonate from acetyl-CoA: step 1/3.</text>
</comment>
<keyword evidence="13" id="KW-1185">Reference proteome</keyword>
<protein>
    <submittedName>
        <fullName evidence="11">Acetyl-CoA C-acyltransferase</fullName>
        <ecNumber evidence="11">2.3.1.16</ecNumber>
    </submittedName>
    <submittedName>
        <fullName evidence="12">Acetyl-CoA acyltransferase</fullName>
    </submittedName>
</protein>
<dbReference type="Proteomes" id="UP000436801">
    <property type="component" value="Unassembled WGS sequence"/>
</dbReference>
<keyword evidence="5 8" id="KW-0012">Acyltransferase</keyword>
<evidence type="ECO:0000256" key="1">
    <source>
        <dbReference type="ARBA" id="ARBA00005189"/>
    </source>
</evidence>
<dbReference type="GO" id="GO:0006635">
    <property type="term" value="P:fatty acid beta-oxidation"/>
    <property type="evidence" value="ECO:0007669"/>
    <property type="project" value="TreeGrafter"/>
</dbReference>
<dbReference type="Gene3D" id="3.40.47.10">
    <property type="match status" value="1"/>
</dbReference>
<evidence type="ECO:0000256" key="3">
    <source>
        <dbReference type="ARBA" id="ARBA00022679"/>
    </source>
</evidence>
<dbReference type="PANTHER" id="PTHR43853:SF21">
    <property type="entry name" value="STEROID 3-KETOACYL-COA THIOLASE"/>
    <property type="match status" value="1"/>
</dbReference>
<sequence length="378" mass="38637">MTNVVIAGYARSPFHLAGKGALARVRPDDLAAQTIRGLIERTGVDASAIEDIILGCAFPEGEQGLNVARMIGLLADLPLSVGGMTVNRFCGSSMSSIHIAMGQIQIGAGEAFICAGIESMSRVPMGGYNPLPNPQLAAKSAGAYMGMGETAENVATKYQITRAEQEGFAVRSQKKAAAARDAGRLADEIVPIQTKGGMVSEDGIIRPDTTEQVLAGLKPAFSQDGTVTAGTASPLTDGASAVLVTSEDFAKRHGLKILARIKSVGISGCAPETMGLGPIGASEKALERAGITPGDLDIVEINEAFASQAIACIRDLGLKDETINLDGGAIAIGHPLGATGARIVGKAAALLEREGGTYALATQCIGGGQGIATVLERA</sequence>
<evidence type="ECO:0000256" key="2">
    <source>
        <dbReference type="ARBA" id="ARBA00010982"/>
    </source>
</evidence>
<feature type="active site" description="Acyl-thioester intermediate" evidence="7">
    <location>
        <position position="90"/>
    </location>
</feature>
<dbReference type="GO" id="GO:0003988">
    <property type="term" value="F:acetyl-CoA C-acyltransferase activity"/>
    <property type="evidence" value="ECO:0007669"/>
    <property type="project" value="UniProtKB-EC"/>
</dbReference>
<evidence type="ECO:0000313" key="12">
    <source>
        <dbReference type="EMBL" id="SDG18559.1"/>
    </source>
</evidence>
<dbReference type="FunFam" id="3.40.47.10:FF:000010">
    <property type="entry name" value="Acetyl-CoA acetyltransferase (Thiolase)"/>
    <property type="match status" value="1"/>
</dbReference>
<evidence type="ECO:0000259" key="10">
    <source>
        <dbReference type="Pfam" id="PF02803"/>
    </source>
</evidence>
<dbReference type="GO" id="GO:0005737">
    <property type="term" value="C:cytoplasm"/>
    <property type="evidence" value="ECO:0007669"/>
    <property type="project" value="UniProtKB-ARBA"/>
</dbReference>
<dbReference type="InterPro" id="IPR050215">
    <property type="entry name" value="Thiolase-like_sf_Thiolase"/>
</dbReference>
<dbReference type="PROSITE" id="PS00737">
    <property type="entry name" value="THIOLASE_2"/>
    <property type="match status" value="1"/>
</dbReference>
<feature type="domain" description="Thiolase N-terminal" evidence="9">
    <location>
        <begin position="4"/>
        <end position="248"/>
    </location>
</feature>
<dbReference type="InterPro" id="IPR020613">
    <property type="entry name" value="Thiolase_CS"/>
</dbReference>
<comment type="similarity">
    <text evidence="2 8">Belongs to the thiolase-like superfamily. Thiolase family.</text>
</comment>
<evidence type="ECO:0000256" key="6">
    <source>
        <dbReference type="ARBA" id="ARBA00037924"/>
    </source>
</evidence>
<dbReference type="AlphaFoldDB" id="A0A1G7S7V4"/>
<dbReference type="InterPro" id="IPR002155">
    <property type="entry name" value="Thiolase"/>
</dbReference>
<dbReference type="Pfam" id="PF02803">
    <property type="entry name" value="Thiolase_C"/>
    <property type="match status" value="1"/>
</dbReference>
<comment type="pathway">
    <text evidence="1">Lipid metabolism.</text>
</comment>
<evidence type="ECO:0000256" key="4">
    <source>
        <dbReference type="ARBA" id="ARBA00022752"/>
    </source>
</evidence>
<keyword evidence="4" id="KW-0583">PHB biosynthesis</keyword>
<evidence type="ECO:0000313" key="13">
    <source>
        <dbReference type="Proteomes" id="UP000323502"/>
    </source>
</evidence>
<dbReference type="EMBL" id="WSUT01000005">
    <property type="protein sequence ID" value="MWC44527.1"/>
    <property type="molecule type" value="Genomic_DNA"/>
</dbReference>
<dbReference type="NCBIfam" id="TIGR01930">
    <property type="entry name" value="AcCoA-C-Actrans"/>
    <property type="match status" value="1"/>
</dbReference>
<dbReference type="InterPro" id="IPR020615">
    <property type="entry name" value="Thiolase_acyl_enz_int_AS"/>
</dbReference>
<dbReference type="Pfam" id="PF00108">
    <property type="entry name" value="Thiolase_N"/>
    <property type="match status" value="1"/>
</dbReference>
<dbReference type="RefSeq" id="WP_149683647.1">
    <property type="nucleotide sequence ID" value="NZ_FNBI01000020.1"/>
</dbReference>
<dbReference type="OrthoDB" id="7181944at2"/>
<evidence type="ECO:0000256" key="8">
    <source>
        <dbReference type="RuleBase" id="RU003557"/>
    </source>
</evidence>
<gene>
    <name evidence="11" type="ORF">GQR91_12815</name>
    <name evidence="12" type="ORF">SAMN05216557_1209</name>
</gene>
<dbReference type="PANTHER" id="PTHR43853">
    <property type="entry name" value="3-KETOACYL-COA THIOLASE, PEROXISOMAL"/>
    <property type="match status" value="1"/>
</dbReference>
<evidence type="ECO:0000256" key="7">
    <source>
        <dbReference type="PIRSR" id="PIRSR000429-1"/>
    </source>
</evidence>
<feature type="active site" description="Proton acceptor" evidence="7">
    <location>
        <position position="334"/>
    </location>
</feature>
<dbReference type="InterPro" id="IPR020616">
    <property type="entry name" value="Thiolase_N"/>
</dbReference>
<feature type="active site" description="Proton acceptor" evidence="7">
    <location>
        <position position="364"/>
    </location>
</feature>
<dbReference type="GO" id="GO:0042619">
    <property type="term" value="P:poly-hydroxybutyrate biosynthetic process"/>
    <property type="evidence" value="ECO:0007669"/>
    <property type="project" value="UniProtKB-KW"/>
</dbReference>
<dbReference type="CDD" id="cd00751">
    <property type="entry name" value="thiolase"/>
    <property type="match status" value="1"/>
</dbReference>
<feature type="domain" description="Thiolase C-terminal" evidence="10">
    <location>
        <begin position="255"/>
        <end position="377"/>
    </location>
</feature>
<dbReference type="PROSITE" id="PS00098">
    <property type="entry name" value="THIOLASE_1"/>
    <property type="match status" value="1"/>
</dbReference>
<evidence type="ECO:0000313" key="14">
    <source>
        <dbReference type="Proteomes" id="UP000436801"/>
    </source>
</evidence>
<dbReference type="InterPro" id="IPR020617">
    <property type="entry name" value="Thiolase_C"/>
</dbReference>
<dbReference type="Proteomes" id="UP000323502">
    <property type="component" value="Unassembled WGS sequence"/>
</dbReference>
<dbReference type="InterPro" id="IPR016039">
    <property type="entry name" value="Thiolase-like"/>
</dbReference>
<evidence type="ECO:0000313" key="11">
    <source>
        <dbReference type="EMBL" id="MWC44527.1"/>
    </source>
</evidence>
<reference evidence="12 13" key="1">
    <citation type="submission" date="2016-10" db="EMBL/GenBank/DDBJ databases">
        <authorList>
            <person name="Varghese N."/>
            <person name="Submissions S."/>
        </authorList>
    </citation>
    <scope>NUCLEOTIDE SEQUENCE [LARGE SCALE GENOMIC DNA]</scope>
    <source>
        <strain evidence="12 13">S7-754</strain>
    </source>
</reference>
<dbReference type="EC" id="2.3.1.16" evidence="11"/>
<accession>A0A1G7S7V4</accession>
<organism evidence="12 13">
    <name type="scientific">Sphingomonas carotinifaciens</name>
    <dbReference type="NCBI Taxonomy" id="1166323"/>
    <lineage>
        <taxon>Bacteria</taxon>
        <taxon>Pseudomonadati</taxon>
        <taxon>Pseudomonadota</taxon>
        <taxon>Alphaproteobacteria</taxon>
        <taxon>Sphingomonadales</taxon>
        <taxon>Sphingomonadaceae</taxon>
        <taxon>Sphingomonas</taxon>
    </lineage>
</organism>
<reference evidence="11 14" key="2">
    <citation type="submission" date="2019-12" db="EMBL/GenBank/DDBJ databases">
        <authorList>
            <person name="Zheng J."/>
        </authorList>
    </citation>
    <scope>NUCLEOTIDE SEQUENCE [LARGE SCALE GENOMIC DNA]</scope>
    <source>
        <strain evidence="11 14">DSM 27347</strain>
    </source>
</reference>